<evidence type="ECO:0000313" key="1">
    <source>
        <dbReference type="EMBL" id="CAK7339666.1"/>
    </source>
</evidence>
<sequence length="104" mass="12195">MAMEWEFITLGIFKYIREILCLIGFLHVKLIRKTLVLFQLQSGNNDVETNCCTDRWLNEKSELQVMEQCTFKCALTKKIKDVVTCDVVALDFVKWFFTILTYGT</sequence>
<reference evidence="1 2" key="1">
    <citation type="submission" date="2024-01" db="EMBL/GenBank/DDBJ databases">
        <authorList>
            <person name="Waweru B."/>
        </authorList>
    </citation>
    <scope>NUCLEOTIDE SEQUENCE [LARGE SCALE GENOMIC DNA]</scope>
</reference>
<accession>A0AAV1RV56</accession>
<keyword evidence="2" id="KW-1185">Reference proteome</keyword>
<dbReference type="EMBL" id="CAWUPB010001158">
    <property type="protein sequence ID" value="CAK7339666.1"/>
    <property type="molecule type" value="Genomic_DNA"/>
</dbReference>
<organism evidence="1 2">
    <name type="scientific">Dovyalis caffra</name>
    <dbReference type="NCBI Taxonomy" id="77055"/>
    <lineage>
        <taxon>Eukaryota</taxon>
        <taxon>Viridiplantae</taxon>
        <taxon>Streptophyta</taxon>
        <taxon>Embryophyta</taxon>
        <taxon>Tracheophyta</taxon>
        <taxon>Spermatophyta</taxon>
        <taxon>Magnoliopsida</taxon>
        <taxon>eudicotyledons</taxon>
        <taxon>Gunneridae</taxon>
        <taxon>Pentapetalae</taxon>
        <taxon>rosids</taxon>
        <taxon>fabids</taxon>
        <taxon>Malpighiales</taxon>
        <taxon>Salicaceae</taxon>
        <taxon>Flacourtieae</taxon>
        <taxon>Dovyalis</taxon>
    </lineage>
</organism>
<proteinExistence type="predicted"/>
<dbReference type="AlphaFoldDB" id="A0AAV1RV56"/>
<comment type="caution">
    <text evidence="1">The sequence shown here is derived from an EMBL/GenBank/DDBJ whole genome shotgun (WGS) entry which is preliminary data.</text>
</comment>
<evidence type="ECO:0000313" key="2">
    <source>
        <dbReference type="Proteomes" id="UP001314170"/>
    </source>
</evidence>
<gene>
    <name evidence="1" type="ORF">DCAF_LOCUS14724</name>
</gene>
<name>A0AAV1RV56_9ROSI</name>
<dbReference type="Proteomes" id="UP001314170">
    <property type="component" value="Unassembled WGS sequence"/>
</dbReference>
<protein>
    <submittedName>
        <fullName evidence="1">Uncharacterized protein</fullName>
    </submittedName>
</protein>